<evidence type="ECO:0000256" key="6">
    <source>
        <dbReference type="ARBA" id="ARBA00022692"/>
    </source>
</evidence>
<dbReference type="SUPFAM" id="SSF53448">
    <property type="entry name" value="Nucleotide-diphospho-sugar transferases"/>
    <property type="match status" value="1"/>
</dbReference>
<keyword evidence="6 11" id="KW-0812">Transmembrane</keyword>
<dbReference type="Gene3D" id="3.90.550.10">
    <property type="entry name" value="Spore Coat Polysaccharide Biosynthesis Protein SpsA, Chain A"/>
    <property type="match status" value="1"/>
</dbReference>
<keyword evidence="10 11" id="KW-0325">Glycoprotein</keyword>
<dbReference type="EMBL" id="CAJOBB010002674">
    <property type="protein sequence ID" value="CAF3989528.1"/>
    <property type="molecule type" value="Genomic_DNA"/>
</dbReference>
<dbReference type="GO" id="GO:0005975">
    <property type="term" value="P:carbohydrate metabolic process"/>
    <property type="evidence" value="ECO:0007669"/>
    <property type="project" value="InterPro"/>
</dbReference>
<gene>
    <name evidence="15" type="ORF">IZO911_LOCUS29524</name>
    <name evidence="16" type="ORF">KXQ929_LOCUS27819</name>
</gene>
<dbReference type="GO" id="GO:0005794">
    <property type="term" value="C:Golgi apparatus"/>
    <property type="evidence" value="ECO:0007669"/>
    <property type="project" value="TreeGrafter"/>
</dbReference>
<evidence type="ECO:0000256" key="7">
    <source>
        <dbReference type="ARBA" id="ARBA00022968"/>
    </source>
</evidence>
<keyword evidence="5 11" id="KW-0808">Transferase</keyword>
<dbReference type="Pfam" id="PF02709">
    <property type="entry name" value="Glyco_transf_7C"/>
    <property type="match status" value="1"/>
</dbReference>
<feature type="domain" description="Galactosyltransferase N-terminal" evidence="14">
    <location>
        <begin position="157"/>
        <end position="262"/>
    </location>
</feature>
<name>A0A814XL24_9BILA</name>
<accession>A0A814XL24</accession>
<dbReference type="Proteomes" id="UP000663860">
    <property type="component" value="Unassembled WGS sequence"/>
</dbReference>
<keyword evidence="9 11" id="KW-0472">Membrane</keyword>
<evidence type="ECO:0000256" key="5">
    <source>
        <dbReference type="ARBA" id="ARBA00022679"/>
    </source>
</evidence>
<evidence type="ECO:0000256" key="1">
    <source>
        <dbReference type="ARBA" id="ARBA00004606"/>
    </source>
</evidence>
<evidence type="ECO:0000313" key="17">
    <source>
        <dbReference type="Proteomes" id="UP000663860"/>
    </source>
</evidence>
<dbReference type="EC" id="2.4.1.-" evidence="11"/>
<evidence type="ECO:0000256" key="11">
    <source>
        <dbReference type="RuleBase" id="RU368121"/>
    </source>
</evidence>
<dbReference type="InterPro" id="IPR027791">
    <property type="entry name" value="Galactosyl_T_C"/>
</dbReference>
<keyword evidence="7 11" id="KW-0735">Signal-anchor</keyword>
<dbReference type="PRINTS" id="PR02050">
    <property type="entry name" value="B14GALTRFASE"/>
</dbReference>
<feature type="region of interest" description="Disordered" evidence="12">
    <location>
        <begin position="401"/>
        <end position="421"/>
    </location>
</feature>
<feature type="domain" description="Galactosyltransferase C-terminal" evidence="13">
    <location>
        <begin position="281"/>
        <end position="347"/>
    </location>
</feature>
<keyword evidence="8 11" id="KW-1133">Transmembrane helix</keyword>
<feature type="transmembrane region" description="Helical" evidence="11">
    <location>
        <begin position="9"/>
        <end position="31"/>
    </location>
</feature>
<keyword evidence="4 11" id="KW-0328">Glycosyltransferase</keyword>
<dbReference type="InterPro" id="IPR029044">
    <property type="entry name" value="Nucleotide-diphossugar_trans"/>
</dbReference>
<dbReference type="InterPro" id="IPR027995">
    <property type="entry name" value="Galactosyl_T_N"/>
</dbReference>
<comment type="subcellular location">
    <subcellularLocation>
        <location evidence="1">Membrane</location>
        <topology evidence="1">Single-pass type II membrane protein</topology>
    </subcellularLocation>
</comment>
<organism evidence="15 17">
    <name type="scientific">Adineta steineri</name>
    <dbReference type="NCBI Taxonomy" id="433720"/>
    <lineage>
        <taxon>Eukaryota</taxon>
        <taxon>Metazoa</taxon>
        <taxon>Spiralia</taxon>
        <taxon>Gnathifera</taxon>
        <taxon>Rotifera</taxon>
        <taxon>Eurotatoria</taxon>
        <taxon>Bdelloidea</taxon>
        <taxon>Adinetida</taxon>
        <taxon>Adinetidae</taxon>
        <taxon>Adineta</taxon>
    </lineage>
</organism>
<dbReference type="Proteomes" id="UP000663868">
    <property type="component" value="Unassembled WGS sequence"/>
</dbReference>
<evidence type="ECO:0000313" key="15">
    <source>
        <dbReference type="EMBL" id="CAF1217579.1"/>
    </source>
</evidence>
<dbReference type="AlphaFoldDB" id="A0A814XL24"/>
<dbReference type="GO" id="GO:0008378">
    <property type="term" value="F:galactosyltransferase activity"/>
    <property type="evidence" value="ECO:0007669"/>
    <property type="project" value="TreeGrafter"/>
</dbReference>
<dbReference type="GO" id="GO:0016020">
    <property type="term" value="C:membrane"/>
    <property type="evidence" value="ECO:0007669"/>
    <property type="project" value="UniProtKB-SubCell"/>
</dbReference>
<evidence type="ECO:0000256" key="12">
    <source>
        <dbReference type="SAM" id="MobiDB-lite"/>
    </source>
</evidence>
<dbReference type="InterPro" id="IPR003859">
    <property type="entry name" value="Galactosyl_T"/>
</dbReference>
<dbReference type="PANTHER" id="PTHR19300:SF57">
    <property type="entry name" value="BETA-1,4-N-ACETYLGALACTOSAMINYLTRANSFERASE"/>
    <property type="match status" value="1"/>
</dbReference>
<evidence type="ECO:0000313" key="16">
    <source>
        <dbReference type="EMBL" id="CAF3989528.1"/>
    </source>
</evidence>
<dbReference type="Pfam" id="PF13733">
    <property type="entry name" value="Glyco_transf_7N"/>
    <property type="match status" value="1"/>
</dbReference>
<protein>
    <recommendedName>
        <fullName evidence="11">Beta-1,4-galactosyltransferase</fullName>
        <ecNumber evidence="11">2.4.1.-</ecNumber>
    </recommendedName>
</protein>
<evidence type="ECO:0000256" key="9">
    <source>
        <dbReference type="ARBA" id="ARBA00023136"/>
    </source>
</evidence>
<reference evidence="15" key="1">
    <citation type="submission" date="2021-02" db="EMBL/GenBank/DDBJ databases">
        <authorList>
            <person name="Nowell W R."/>
        </authorList>
    </citation>
    <scope>NUCLEOTIDE SEQUENCE</scope>
</reference>
<dbReference type="UniPathway" id="UPA00378"/>
<comment type="caution">
    <text evidence="15">The sequence shown here is derived from an EMBL/GenBank/DDBJ whole genome shotgun (WGS) entry which is preliminary data.</text>
</comment>
<evidence type="ECO:0000256" key="2">
    <source>
        <dbReference type="ARBA" id="ARBA00004922"/>
    </source>
</evidence>
<sequence length="421" mass="49197">MRKIYRRRLYFLLLITSFLPICFLIFNTIIYRHEKNIISYIYDTQTSCLNSSKNSIIELSTIPPQYLVVPYREFALRTSIACRTFKLDNPKKDTANLHPKYSKYLRGRFPYVLPYANVTFNDIENFYTKILIKKKSKDSIIQTSFAENITFENIPYKFQNGMWYPTGVTSIQRTALLVPLQGREYNAKTFLLNMHAFLRRQQLTYTIIFIEQISPNGHRFNKGRLFNSAIHYLQKQTLNITCLILHDVDLIPEDDGNLYTCERNYPKHTTSRVRQLGSTRGYTRYYEFLIGGVLLLSFDIYKTLNGFSNLYWGWGGEDDDLALRLIQQRMCVVRPSYDLAIYIGLPHPRGQRNNARYGLLAWTTVRLGTDGYKQIEPLTRIINIHQTSTLTHLKLDVNADANNSPSPNTITKSLKQQQQRL</sequence>
<proteinExistence type="inferred from homology"/>
<comment type="function">
    <text evidence="11">Catalyses the transfer of galactose onto proteins or lipids.</text>
</comment>
<evidence type="ECO:0000259" key="13">
    <source>
        <dbReference type="Pfam" id="PF02709"/>
    </source>
</evidence>
<comment type="similarity">
    <text evidence="3 11">Belongs to the glycosyltransferase 7 family.</text>
</comment>
<comment type="pathway">
    <text evidence="2 11">Protein modification; protein glycosylation.</text>
</comment>
<evidence type="ECO:0000259" key="14">
    <source>
        <dbReference type="Pfam" id="PF13733"/>
    </source>
</evidence>
<evidence type="ECO:0000256" key="4">
    <source>
        <dbReference type="ARBA" id="ARBA00022676"/>
    </source>
</evidence>
<dbReference type="PANTHER" id="PTHR19300">
    <property type="entry name" value="BETA-1,4-GALACTOSYLTRANSFERASE"/>
    <property type="match status" value="1"/>
</dbReference>
<evidence type="ECO:0000256" key="8">
    <source>
        <dbReference type="ARBA" id="ARBA00022989"/>
    </source>
</evidence>
<evidence type="ECO:0000256" key="10">
    <source>
        <dbReference type="ARBA" id="ARBA00023180"/>
    </source>
</evidence>
<dbReference type="EMBL" id="CAJNOE010000442">
    <property type="protein sequence ID" value="CAF1217579.1"/>
    <property type="molecule type" value="Genomic_DNA"/>
</dbReference>
<evidence type="ECO:0000256" key="3">
    <source>
        <dbReference type="ARBA" id="ARBA00005735"/>
    </source>
</evidence>